<comment type="caution">
    <text evidence="1">The sequence shown here is derived from an EMBL/GenBank/DDBJ whole genome shotgun (WGS) entry which is preliminary data.</text>
</comment>
<dbReference type="EMBL" id="LAZR01000155">
    <property type="protein sequence ID" value="KKN85797.1"/>
    <property type="molecule type" value="Genomic_DNA"/>
</dbReference>
<name>A0A0F9UEN5_9ZZZZ</name>
<sequence length="493" mass="56331">MTTRETRELTATETKLIELLTTSTGSAMMDSGGIPQYDADGKYTGSIHGYGRAHERNQGRTFVDKPETSLHFSSWYTNREGKDGWKTEHSGDMEFSVSVFHYLNRYLDYDKSLDGFYGWYLDEIKKDKDDPHTTDVEDFIQWMRDSDFEIGGLYGDNEAAWSGNTYNGECNLTQTLQYWLLSVNEVPEEYEERLPCPSFYMLILQIHQGADVRGGYTAPTVFTANQYDIDSFFGFSDGEIYCNGCEAHWSTDDGYYWYEDGSSGGYKVLDLPAHTKALAALKDVRQKQIKIHAELWPRLQSQGMAAWMRSNRSYALEYRSLFDELEAVRRGDPELGEVILKLSNIAPIFLQVDTASNILKRLIESAAQALATPICRKLVSSEREEAQNMMDAVAKRPHVQLDKCTFVELHDIEEHDDLKQSLNEYMNNPIVPEPVSDEQTTYLEDDSDIRDSRNHPRNKQDIKGWAVTHGYVLIDEDHNGHCPFCGDKLKGGF</sequence>
<gene>
    <name evidence="1" type="ORF">LCGC14_0276040</name>
</gene>
<accession>A0A0F9UEN5</accession>
<reference evidence="1" key="1">
    <citation type="journal article" date="2015" name="Nature">
        <title>Complex archaea that bridge the gap between prokaryotes and eukaryotes.</title>
        <authorList>
            <person name="Spang A."/>
            <person name="Saw J.H."/>
            <person name="Jorgensen S.L."/>
            <person name="Zaremba-Niedzwiedzka K."/>
            <person name="Martijn J."/>
            <person name="Lind A.E."/>
            <person name="van Eijk R."/>
            <person name="Schleper C."/>
            <person name="Guy L."/>
            <person name="Ettema T.J."/>
        </authorList>
    </citation>
    <scope>NUCLEOTIDE SEQUENCE</scope>
</reference>
<evidence type="ECO:0000313" key="1">
    <source>
        <dbReference type="EMBL" id="KKN85797.1"/>
    </source>
</evidence>
<organism evidence="1">
    <name type="scientific">marine sediment metagenome</name>
    <dbReference type="NCBI Taxonomy" id="412755"/>
    <lineage>
        <taxon>unclassified sequences</taxon>
        <taxon>metagenomes</taxon>
        <taxon>ecological metagenomes</taxon>
    </lineage>
</organism>
<proteinExistence type="predicted"/>
<dbReference type="AlphaFoldDB" id="A0A0F9UEN5"/>
<protein>
    <submittedName>
        <fullName evidence="1">Uncharacterized protein</fullName>
    </submittedName>
</protein>